<dbReference type="GO" id="GO:0030170">
    <property type="term" value="F:pyridoxal phosphate binding"/>
    <property type="evidence" value="ECO:0007669"/>
    <property type="project" value="InterPro"/>
</dbReference>
<evidence type="ECO:0000256" key="3">
    <source>
        <dbReference type="SAM" id="MobiDB-lite"/>
    </source>
</evidence>
<evidence type="ECO:0000256" key="2">
    <source>
        <dbReference type="ARBA" id="ARBA00022898"/>
    </source>
</evidence>
<protein>
    <recommendedName>
        <fullName evidence="4">Wbp11/ELF5/Saf1 N-terminal domain-containing protein</fullName>
    </recommendedName>
</protein>
<proteinExistence type="inferred from homology"/>
<dbReference type="InterPro" id="IPR005814">
    <property type="entry name" value="Aminotrans_3"/>
</dbReference>
<dbReference type="OrthoDB" id="10261433at2759"/>
<dbReference type="InterPro" id="IPR019007">
    <property type="entry name" value="Wbp11/ELF5/Saf1_N"/>
</dbReference>
<comment type="similarity">
    <text evidence="1">Belongs to the class-III pyridoxal-phosphate-dependent aminotransferase family.</text>
</comment>
<comment type="caution">
    <text evidence="5">The sequence shown here is derived from an EMBL/GenBank/DDBJ whole genome shotgun (WGS) entry which is preliminary data.</text>
</comment>
<feature type="compositionally biased region" description="Low complexity" evidence="3">
    <location>
        <begin position="189"/>
        <end position="198"/>
    </location>
</feature>
<evidence type="ECO:0000259" key="4">
    <source>
        <dbReference type="Pfam" id="PF09429"/>
    </source>
</evidence>
<dbReference type="EMBL" id="SSOP01000019">
    <property type="protein sequence ID" value="KAB5594542.1"/>
    <property type="molecule type" value="Genomic_DNA"/>
</dbReference>
<dbReference type="GO" id="GO:0006396">
    <property type="term" value="P:RNA processing"/>
    <property type="evidence" value="ECO:0007669"/>
    <property type="project" value="InterPro"/>
</dbReference>
<feature type="compositionally biased region" description="Pro residues" evidence="3">
    <location>
        <begin position="244"/>
        <end position="262"/>
    </location>
</feature>
<dbReference type="InterPro" id="IPR015422">
    <property type="entry name" value="PyrdxlP-dep_Trfase_small"/>
</dbReference>
<feature type="compositionally biased region" description="Low complexity" evidence="3">
    <location>
        <begin position="375"/>
        <end position="385"/>
    </location>
</feature>
<keyword evidence="6" id="KW-1185">Reference proteome</keyword>
<keyword evidence="2" id="KW-0663">Pyridoxal phosphate</keyword>
<evidence type="ECO:0000313" key="6">
    <source>
        <dbReference type="Proteomes" id="UP000383932"/>
    </source>
</evidence>
<name>A0A5N5QS04_9AGAM</name>
<feature type="compositionally biased region" description="Basic and acidic residues" evidence="3">
    <location>
        <begin position="97"/>
        <end position="116"/>
    </location>
</feature>
<dbReference type="SUPFAM" id="SSF53383">
    <property type="entry name" value="PLP-dependent transferases"/>
    <property type="match status" value="1"/>
</dbReference>
<feature type="compositionally biased region" description="Low complexity" evidence="3">
    <location>
        <begin position="222"/>
        <end position="236"/>
    </location>
</feature>
<dbReference type="InterPro" id="IPR015424">
    <property type="entry name" value="PyrdxlP-dep_Trfase"/>
</dbReference>
<dbReference type="GO" id="GO:0008483">
    <property type="term" value="F:transaminase activity"/>
    <property type="evidence" value="ECO:0007669"/>
    <property type="project" value="InterPro"/>
</dbReference>
<dbReference type="Pfam" id="PF12622">
    <property type="entry name" value="NpwBP"/>
    <property type="match status" value="1"/>
</dbReference>
<organism evidence="5 6">
    <name type="scientific">Ceratobasidium theobromae</name>
    <dbReference type="NCBI Taxonomy" id="1582974"/>
    <lineage>
        <taxon>Eukaryota</taxon>
        <taxon>Fungi</taxon>
        <taxon>Dikarya</taxon>
        <taxon>Basidiomycota</taxon>
        <taxon>Agaricomycotina</taxon>
        <taxon>Agaricomycetes</taxon>
        <taxon>Cantharellales</taxon>
        <taxon>Ceratobasidiaceae</taxon>
        <taxon>Ceratobasidium</taxon>
    </lineage>
</organism>
<feature type="compositionally biased region" description="Basic and acidic residues" evidence="3">
    <location>
        <begin position="168"/>
        <end position="178"/>
    </location>
</feature>
<feature type="compositionally biased region" description="Acidic residues" evidence="3">
    <location>
        <begin position="199"/>
        <end position="211"/>
    </location>
</feature>
<reference evidence="5 6" key="1">
    <citation type="journal article" date="2019" name="Fungal Biol. Biotechnol.">
        <title>Draft genome sequence of fastidious pathogen Ceratobasidium theobromae, which causes vascular-streak dieback in Theobroma cacao.</title>
        <authorList>
            <person name="Ali S.S."/>
            <person name="Asman A."/>
            <person name="Shao J."/>
            <person name="Firmansyah A.P."/>
            <person name="Susilo A.W."/>
            <person name="Rosmana A."/>
            <person name="McMahon P."/>
            <person name="Junaid M."/>
            <person name="Guest D."/>
            <person name="Kheng T.Y."/>
            <person name="Meinhardt L.W."/>
            <person name="Bailey B.A."/>
        </authorList>
    </citation>
    <scope>NUCLEOTIDE SEQUENCE [LARGE SCALE GENOMIC DNA]</scope>
    <source>
        <strain evidence="5 6">CT2</strain>
    </source>
</reference>
<dbReference type="PANTHER" id="PTHR43094:SF1">
    <property type="entry name" value="AMINOTRANSFERASE CLASS-III"/>
    <property type="match status" value="1"/>
</dbReference>
<evidence type="ECO:0000256" key="1">
    <source>
        <dbReference type="ARBA" id="ARBA00008954"/>
    </source>
</evidence>
<dbReference type="CDD" id="cd00610">
    <property type="entry name" value="OAT_like"/>
    <property type="match status" value="1"/>
</dbReference>
<evidence type="ECO:0000313" key="5">
    <source>
        <dbReference type="EMBL" id="KAB5594542.1"/>
    </source>
</evidence>
<dbReference type="Pfam" id="PF09429">
    <property type="entry name" value="Wbp11"/>
    <property type="match status" value="1"/>
</dbReference>
<dbReference type="GO" id="GO:0005829">
    <property type="term" value="C:cytosol"/>
    <property type="evidence" value="ECO:0007669"/>
    <property type="project" value="TreeGrafter"/>
</dbReference>
<accession>A0A5N5QS04</accession>
<feature type="region of interest" description="Disordered" evidence="3">
    <location>
        <begin position="97"/>
        <end position="277"/>
    </location>
</feature>
<dbReference type="PANTHER" id="PTHR43094">
    <property type="entry name" value="AMINOTRANSFERASE"/>
    <property type="match status" value="1"/>
</dbReference>
<dbReference type="Proteomes" id="UP000383932">
    <property type="component" value="Unassembled WGS sequence"/>
</dbReference>
<feature type="region of interest" description="Disordered" evidence="3">
    <location>
        <begin position="308"/>
        <end position="338"/>
    </location>
</feature>
<dbReference type="Gene3D" id="3.40.640.10">
    <property type="entry name" value="Type I PLP-dependent aspartate aminotransferase-like (Major domain)"/>
    <property type="match status" value="1"/>
</dbReference>
<dbReference type="Pfam" id="PF00202">
    <property type="entry name" value="Aminotran_3"/>
    <property type="match status" value="1"/>
</dbReference>
<dbReference type="InterPro" id="IPR015421">
    <property type="entry name" value="PyrdxlP-dep_Trfase_major"/>
</dbReference>
<dbReference type="AlphaFoldDB" id="A0A5N5QS04"/>
<dbReference type="Gene3D" id="3.90.1150.10">
    <property type="entry name" value="Aspartate Aminotransferase, domain 1"/>
    <property type="match status" value="1"/>
</dbReference>
<feature type="region of interest" description="Disordered" evidence="3">
    <location>
        <begin position="363"/>
        <end position="395"/>
    </location>
</feature>
<feature type="domain" description="Wbp11/ELF5/Saf1 N-terminal" evidence="4">
    <location>
        <begin position="4"/>
        <end position="88"/>
    </location>
</feature>
<gene>
    <name evidence="5" type="ORF">CTheo_2025</name>
</gene>
<feature type="compositionally biased region" description="Polar residues" evidence="3">
    <location>
        <begin position="322"/>
        <end position="331"/>
    </location>
</feature>
<sequence length="1041" mass="112503">MAKGKNLNPADAHREFLRPEYKSRQVTLSSIQNKENRAKARETAAVKKDIGGLEKEIHELEDIGEEKLSSLQKERLKELRTEVARIRKIKQNYVKTHPEQTHLVRGLEERSRRPDEVAGSSGGNASAIRSVFGKNGLPLHPERSIYYDPVLNPYGVPPPGMPYAERPLLPHEIEEDNARQGISQGGSDGDLSMESGGSDSEDDDDASDDDGIALPAGPPPSGSAAKKGDASSQSSSDDSDDDIPMPPGPPPPRSVPPLPEGPLPTMAPFSQAAPYGTIFPPFAPNASLYTQASAHVLPPSEFPTTTYPGYSPYMQTIPPYPQQASIPTSGPKSPRDRQFAEAVRIVQDPLSNVPHITYQVHQAQKHQLPPPPPAAVSSPQAPSHHGLPPKPGSIALGAASATISAEPELRDLKKEATAFVPTSMRRAAKKSTNASRASDLHINAAPNEAGDDHAQPSAEPRKDLMSVLGSQLGVTDKSSAVSNNKAGQGKDDYEKFLDEASAKDLTHLLHAPHKPTLPNVDFLASRKYAMICCHAISAQTPSPFPVPHLTVIPMPPTALPIYSNGAIVSPSHPAKESTPANLPKSTDKSFILHRTPWRPPVAVSAQGPYIKLEDGTEVIDGVGGAAVSCIGNGHPTIVKAVQEQVEKMAYVYNVQLSNEPAEELAQVLVETSNGAFEQVVFLSGGSEAVEGMIKLARQYYFERRELKRTNFIARQLSYHGNTVSALALGGHPARRIPYEDILDHQNFHHVGPAYYRHYALDGETEEDYVQRLKEELDAKFQELGGDTVIGFVAETVVGATTGCVPAPKGYFKACREVCDKYGALLLLDEVMSGMGRMGTLHAWESFGDGVAPDLQFASIGAVLISPKVVKGIHDGSGYWLHGHTYQAHPIASAAALAVQRVIASENLLALCRQRGDELEQLLKNRLQGPNARAAPYVSDIRGGGLFWGVEFNVPDAELPRINAAYQRSKKTGENTPNNRRFGVVLQNKTMDKGLVAIAMTGSVDGKRGDHLMLAPAYNITSEELQIIVDRVVESVEELLFD</sequence>